<evidence type="ECO:0000259" key="9">
    <source>
        <dbReference type="PROSITE" id="PS50217"/>
    </source>
</evidence>
<name>A0A812CZR8_ACAPH</name>
<feature type="compositionally biased region" description="Low complexity" evidence="8">
    <location>
        <begin position="40"/>
        <end position="80"/>
    </location>
</feature>
<evidence type="ECO:0000256" key="6">
    <source>
        <dbReference type="ARBA" id="ARBA00040165"/>
    </source>
</evidence>
<evidence type="ECO:0000256" key="5">
    <source>
        <dbReference type="ARBA" id="ARBA00023242"/>
    </source>
</evidence>
<dbReference type="OrthoDB" id="20960at2759"/>
<dbReference type="InterPro" id="IPR052470">
    <property type="entry name" value="ER_Stress-Reg_TF"/>
</dbReference>
<accession>A0A812CZR8</accession>
<evidence type="ECO:0000256" key="4">
    <source>
        <dbReference type="ARBA" id="ARBA00023163"/>
    </source>
</evidence>
<evidence type="ECO:0000256" key="7">
    <source>
        <dbReference type="SAM" id="Coils"/>
    </source>
</evidence>
<feature type="coiled-coil region" evidence="7">
    <location>
        <begin position="142"/>
        <end position="176"/>
    </location>
</feature>
<dbReference type="GO" id="GO:0000977">
    <property type="term" value="F:RNA polymerase II transcription regulatory region sequence-specific DNA binding"/>
    <property type="evidence" value="ECO:0007669"/>
    <property type="project" value="TreeGrafter"/>
</dbReference>
<reference evidence="10" key="1">
    <citation type="submission" date="2021-01" db="EMBL/GenBank/DDBJ databases">
        <authorList>
            <person name="Li R."/>
            <person name="Bekaert M."/>
        </authorList>
    </citation>
    <scope>NUCLEOTIDE SEQUENCE</scope>
    <source>
        <strain evidence="10">Farmed</strain>
    </source>
</reference>
<feature type="domain" description="BZIP" evidence="9">
    <location>
        <begin position="124"/>
        <end position="187"/>
    </location>
</feature>
<feature type="region of interest" description="Disordered" evidence="8">
    <location>
        <begin position="375"/>
        <end position="435"/>
    </location>
</feature>
<feature type="region of interest" description="Disordered" evidence="8">
    <location>
        <begin position="288"/>
        <end position="322"/>
    </location>
</feature>
<dbReference type="PROSITE" id="PS50217">
    <property type="entry name" value="BZIP"/>
    <property type="match status" value="1"/>
</dbReference>
<feature type="compositionally biased region" description="Low complexity" evidence="8">
    <location>
        <begin position="288"/>
        <end position="300"/>
    </location>
</feature>
<evidence type="ECO:0000256" key="1">
    <source>
        <dbReference type="ARBA" id="ARBA00022843"/>
    </source>
</evidence>
<feature type="compositionally biased region" description="Low complexity" evidence="8">
    <location>
        <begin position="410"/>
        <end position="427"/>
    </location>
</feature>
<keyword evidence="3" id="KW-0238">DNA-binding</keyword>
<keyword evidence="1" id="KW-0832">Ubl conjugation</keyword>
<dbReference type="PANTHER" id="PTHR46542">
    <property type="entry name" value="X-BOX BINDING PROTEIN 1"/>
    <property type="match status" value="1"/>
</dbReference>
<dbReference type="Gene3D" id="1.20.5.170">
    <property type="match status" value="1"/>
</dbReference>
<keyword evidence="5" id="KW-0539">Nucleus</keyword>
<dbReference type="PANTHER" id="PTHR46542:SF1">
    <property type="entry name" value="X-BOX BINDING PROTEIN 1"/>
    <property type="match status" value="1"/>
</dbReference>
<keyword evidence="2" id="KW-0805">Transcription regulation</keyword>
<dbReference type="AlphaFoldDB" id="A0A812CZR8"/>
<comment type="caution">
    <text evidence="10">The sequence shown here is derived from an EMBL/GenBank/DDBJ whole genome shotgun (WGS) entry which is preliminary data.</text>
</comment>
<keyword evidence="4" id="KW-0804">Transcription</keyword>
<dbReference type="EMBL" id="CAHIKZ030002490">
    <property type="protein sequence ID" value="CAE1287721.1"/>
    <property type="molecule type" value="Genomic_DNA"/>
</dbReference>
<evidence type="ECO:0000256" key="2">
    <source>
        <dbReference type="ARBA" id="ARBA00023015"/>
    </source>
</evidence>
<dbReference type="PROSITE" id="PS00036">
    <property type="entry name" value="BZIP_BASIC"/>
    <property type="match status" value="1"/>
</dbReference>
<dbReference type="InterPro" id="IPR046347">
    <property type="entry name" value="bZIP_sf"/>
</dbReference>
<feature type="compositionally biased region" description="Low complexity" evidence="8">
    <location>
        <begin position="95"/>
        <end position="108"/>
    </location>
</feature>
<dbReference type="GO" id="GO:0000981">
    <property type="term" value="F:DNA-binding transcription factor activity, RNA polymerase II-specific"/>
    <property type="evidence" value="ECO:0007669"/>
    <property type="project" value="TreeGrafter"/>
</dbReference>
<dbReference type="SMART" id="SM00338">
    <property type="entry name" value="BRLZ"/>
    <property type="match status" value="1"/>
</dbReference>
<gene>
    <name evidence="10" type="ORF">SPHA_46768</name>
</gene>
<evidence type="ECO:0000256" key="8">
    <source>
        <dbReference type="SAM" id="MobiDB-lite"/>
    </source>
</evidence>
<organism evidence="10 11">
    <name type="scientific">Acanthosepion pharaonis</name>
    <name type="common">Pharaoh cuttlefish</name>
    <name type="synonym">Sepia pharaonis</name>
    <dbReference type="NCBI Taxonomy" id="158019"/>
    <lineage>
        <taxon>Eukaryota</taxon>
        <taxon>Metazoa</taxon>
        <taxon>Spiralia</taxon>
        <taxon>Lophotrochozoa</taxon>
        <taxon>Mollusca</taxon>
        <taxon>Cephalopoda</taxon>
        <taxon>Coleoidea</taxon>
        <taxon>Decapodiformes</taxon>
        <taxon>Sepiida</taxon>
        <taxon>Sepiina</taxon>
        <taxon>Sepiidae</taxon>
        <taxon>Acanthosepion</taxon>
    </lineage>
</organism>
<feature type="compositionally biased region" description="Acidic residues" evidence="8">
    <location>
        <begin position="301"/>
        <end position="313"/>
    </location>
</feature>
<sequence length="460" mass="50306">MVKTLAVANSPTKVPTTANVIKTTVSSPVHRFLSPKQSVTLSSTNNTNATSSLQQKNYSSSSTTVTTPSTLSSSSWTTLLGQNSNGYSDSDDSINDQNSSSASSNNSNCGEPKKRRRLTHLTPEEKILRRKLKNRVAAQTARDRKKAQMNDMEETIANLQAENKRLMQYNSTLQKKAYELATENAELQHRLAEETGSDSVSFDNAINQLPESGDLFTLLDEVYGSDTGASLDNCTTPSTTTESSEREEKNAACPAQSPHPVVGASPTQLDSLNELIKSEHFYVKYAPSSAEDSSSSSGCSSDEDEVSPNEEVQESSPSAMPVKEEFLSLTDDCFSFAENMMLFENLMKECLSNDEGMTTSEELPDSVLMKNDESCDMPAQESETTSLIPTNRKRTSEDENVEIVNKLPKTGSITDSGSDSGIHSDYSNPSSPYQEQSLLQFNDMNPVDDILFPELFPCLI</sequence>
<keyword evidence="11" id="KW-1185">Reference proteome</keyword>
<keyword evidence="7" id="KW-0175">Coiled coil</keyword>
<dbReference type="Proteomes" id="UP000597762">
    <property type="component" value="Unassembled WGS sequence"/>
</dbReference>
<dbReference type="GO" id="GO:0005634">
    <property type="term" value="C:nucleus"/>
    <property type="evidence" value="ECO:0007669"/>
    <property type="project" value="TreeGrafter"/>
</dbReference>
<evidence type="ECO:0000313" key="11">
    <source>
        <dbReference type="Proteomes" id="UP000597762"/>
    </source>
</evidence>
<dbReference type="Pfam" id="PF00170">
    <property type="entry name" value="bZIP_1"/>
    <property type="match status" value="1"/>
</dbReference>
<feature type="region of interest" description="Disordered" evidence="8">
    <location>
        <begin position="227"/>
        <end position="266"/>
    </location>
</feature>
<dbReference type="SUPFAM" id="SSF57959">
    <property type="entry name" value="Leucine zipper domain"/>
    <property type="match status" value="1"/>
</dbReference>
<feature type="region of interest" description="Disordered" evidence="8">
    <location>
        <begin position="38"/>
        <end position="123"/>
    </location>
</feature>
<dbReference type="InterPro" id="IPR004827">
    <property type="entry name" value="bZIP"/>
</dbReference>
<dbReference type="CDD" id="cd14691">
    <property type="entry name" value="bZIP_XBP1"/>
    <property type="match status" value="1"/>
</dbReference>
<evidence type="ECO:0000256" key="3">
    <source>
        <dbReference type="ARBA" id="ARBA00023125"/>
    </source>
</evidence>
<evidence type="ECO:0000313" key="10">
    <source>
        <dbReference type="EMBL" id="CAE1287721.1"/>
    </source>
</evidence>
<protein>
    <recommendedName>
        <fullName evidence="6">X-box-binding protein 1</fullName>
    </recommendedName>
</protein>
<proteinExistence type="predicted"/>